<dbReference type="SUPFAM" id="SSF53613">
    <property type="entry name" value="Ribokinase-like"/>
    <property type="match status" value="1"/>
</dbReference>
<keyword evidence="5" id="KW-0067">ATP-binding</keyword>
<dbReference type="GO" id="GO:0005829">
    <property type="term" value="C:cytosol"/>
    <property type="evidence" value="ECO:0007669"/>
    <property type="project" value="TreeGrafter"/>
</dbReference>
<gene>
    <name evidence="9" type="ORF">FM110_06465</name>
</gene>
<evidence type="ECO:0000313" key="9">
    <source>
        <dbReference type="EMBL" id="SLM91410.1"/>
    </source>
</evidence>
<dbReference type="EC" id="2.7.1.56" evidence="9"/>
<dbReference type="GO" id="GO:0008662">
    <property type="term" value="F:1-phosphofructokinase activity"/>
    <property type="evidence" value="ECO:0007669"/>
    <property type="project" value="UniProtKB-EC"/>
</dbReference>
<dbReference type="NCBIfam" id="TIGR03168">
    <property type="entry name" value="1-PFK"/>
    <property type="match status" value="1"/>
</dbReference>
<dbReference type="InterPro" id="IPR011611">
    <property type="entry name" value="PfkB_dom"/>
</dbReference>
<proteinExistence type="inferred from homology"/>
<dbReference type="Gene3D" id="3.40.1190.20">
    <property type="match status" value="1"/>
</dbReference>
<evidence type="ECO:0000256" key="7">
    <source>
        <dbReference type="RuleBase" id="RU003704"/>
    </source>
</evidence>
<evidence type="ECO:0000313" key="10">
    <source>
        <dbReference type="Proteomes" id="UP000195981"/>
    </source>
</evidence>
<protein>
    <submittedName>
        <fullName evidence="9">1-phosphofructokinase</fullName>
        <ecNumber evidence="9">2.7.1.56</ecNumber>
    </submittedName>
</protein>
<dbReference type="Pfam" id="PF00294">
    <property type="entry name" value="PfkB"/>
    <property type="match status" value="1"/>
</dbReference>
<dbReference type="GO" id="GO:0005524">
    <property type="term" value="F:ATP binding"/>
    <property type="evidence" value="ECO:0007669"/>
    <property type="project" value="UniProtKB-KW"/>
</dbReference>
<dbReference type="InterPro" id="IPR002139">
    <property type="entry name" value="Ribo/fructo_kinase"/>
</dbReference>
<dbReference type="PIRSF" id="PIRSF000535">
    <property type="entry name" value="1PFK/6PFK/LacC"/>
    <property type="match status" value="1"/>
</dbReference>
<evidence type="ECO:0000256" key="4">
    <source>
        <dbReference type="ARBA" id="ARBA00022777"/>
    </source>
</evidence>
<evidence type="ECO:0000256" key="5">
    <source>
        <dbReference type="ARBA" id="ARBA00022840"/>
    </source>
</evidence>
<name>A0A1X6WZU5_9MICO</name>
<organism evidence="9 10">
    <name type="scientific">Brachybacterium nesterenkovii</name>
    <dbReference type="NCBI Taxonomy" id="47847"/>
    <lineage>
        <taxon>Bacteria</taxon>
        <taxon>Bacillati</taxon>
        <taxon>Actinomycetota</taxon>
        <taxon>Actinomycetes</taxon>
        <taxon>Micrococcales</taxon>
        <taxon>Dermabacteraceae</taxon>
        <taxon>Brachybacterium</taxon>
    </lineage>
</organism>
<accession>A0A1X6WZU5</accession>
<reference evidence="9 10" key="1">
    <citation type="submission" date="2017-02" db="EMBL/GenBank/DDBJ databases">
        <authorList>
            <person name="Peterson S.W."/>
        </authorList>
    </citation>
    <scope>NUCLEOTIDE SEQUENCE [LARGE SCALE GENOMIC DNA]</scope>
    <source>
        <strain evidence="9 10">CIP104813</strain>
    </source>
</reference>
<keyword evidence="4 7" id="KW-0418">Kinase</keyword>
<dbReference type="PROSITE" id="PS00584">
    <property type="entry name" value="PFKB_KINASES_2"/>
    <property type="match status" value="1"/>
</dbReference>
<evidence type="ECO:0000259" key="8">
    <source>
        <dbReference type="Pfam" id="PF00294"/>
    </source>
</evidence>
<comment type="similarity">
    <text evidence="1 7">Belongs to the carbohydrate kinase PfkB family.</text>
</comment>
<dbReference type="PANTHER" id="PTHR46566">
    <property type="entry name" value="1-PHOSPHOFRUCTOKINASE-RELATED"/>
    <property type="match status" value="1"/>
</dbReference>
<keyword evidence="3" id="KW-0547">Nucleotide-binding</keyword>
<dbReference type="RefSeq" id="WP_087103765.1">
    <property type="nucleotide sequence ID" value="NZ_FWFG01000059.1"/>
</dbReference>
<evidence type="ECO:0000256" key="6">
    <source>
        <dbReference type="PIRNR" id="PIRNR000535"/>
    </source>
</evidence>
<dbReference type="Proteomes" id="UP000195981">
    <property type="component" value="Unassembled WGS sequence"/>
</dbReference>
<dbReference type="InterPro" id="IPR029056">
    <property type="entry name" value="Ribokinase-like"/>
</dbReference>
<dbReference type="CDD" id="cd01164">
    <property type="entry name" value="FruK_PfkB_like"/>
    <property type="match status" value="1"/>
</dbReference>
<evidence type="ECO:0000256" key="3">
    <source>
        <dbReference type="ARBA" id="ARBA00022741"/>
    </source>
</evidence>
<evidence type="ECO:0000256" key="2">
    <source>
        <dbReference type="ARBA" id="ARBA00022679"/>
    </source>
</evidence>
<keyword evidence="10" id="KW-1185">Reference proteome</keyword>
<sequence length="319" mass="31976">MIITLTANPSLDRTVRLGTPLVPGGVHRIVEDTTQVGGKGINVALGTARAGVPSLAIAPAAAADRFTVLLQEAGVDFLTTPVAGAVRTNITVLSPPDETTKINEPGTELSAEEIAALETALLEHAGEGDHVMLSGSLAPGFPGDEYARLVRALRERGAWVGVDTSDAPLTALAAAFPAAAPDLLKPNAEELGQLTGLDGAALEEAAGRGELAPIADAARALLDQGLGSALVTLGGAGALLASAEGSWFAPAPAPERVISTVGAGDSATAGYLIGLARGEDAPSRLARAVAYGSAAVALPGTTIPRPDQAHADPSTVRPL</sequence>
<dbReference type="InterPro" id="IPR017583">
    <property type="entry name" value="Tagatose/fructose_Pkinase"/>
</dbReference>
<keyword evidence="2 6" id="KW-0808">Transferase</keyword>
<feature type="domain" description="Carbohydrate kinase PfkB" evidence="8">
    <location>
        <begin position="24"/>
        <end position="307"/>
    </location>
</feature>
<dbReference type="InterPro" id="IPR002173">
    <property type="entry name" value="Carboh/pur_kinase_PfkB_CS"/>
</dbReference>
<dbReference type="EMBL" id="FWFG01000059">
    <property type="protein sequence ID" value="SLM91410.1"/>
    <property type="molecule type" value="Genomic_DNA"/>
</dbReference>
<evidence type="ECO:0000256" key="1">
    <source>
        <dbReference type="ARBA" id="ARBA00010688"/>
    </source>
</evidence>
<dbReference type="PRINTS" id="PR00990">
    <property type="entry name" value="RIBOKINASE"/>
</dbReference>
<dbReference type="AlphaFoldDB" id="A0A1X6WZU5"/>
<dbReference type="PANTHER" id="PTHR46566:SF5">
    <property type="entry name" value="1-PHOSPHOFRUCTOKINASE"/>
    <property type="match status" value="1"/>
</dbReference>
<dbReference type="OrthoDB" id="9801219at2"/>